<dbReference type="InterPro" id="IPR003423">
    <property type="entry name" value="OMP_efflux"/>
</dbReference>
<evidence type="ECO:0000256" key="1">
    <source>
        <dbReference type="ARBA" id="ARBA00004442"/>
    </source>
</evidence>
<keyword evidence="10" id="KW-1185">Reference proteome</keyword>
<evidence type="ECO:0000256" key="5">
    <source>
        <dbReference type="ARBA" id="ARBA00022692"/>
    </source>
</evidence>
<keyword evidence="3" id="KW-0813">Transport</keyword>
<feature type="chain" id="PRO_5021335408" evidence="8">
    <location>
        <begin position="24"/>
        <end position="443"/>
    </location>
</feature>
<dbReference type="GO" id="GO:0015562">
    <property type="term" value="F:efflux transmembrane transporter activity"/>
    <property type="evidence" value="ECO:0007669"/>
    <property type="project" value="InterPro"/>
</dbReference>
<dbReference type="GO" id="GO:0009279">
    <property type="term" value="C:cell outer membrane"/>
    <property type="evidence" value="ECO:0007669"/>
    <property type="project" value="UniProtKB-SubCell"/>
</dbReference>
<dbReference type="RefSeq" id="WP_140622314.1">
    <property type="nucleotide sequence ID" value="NZ_VFRQ01000007.1"/>
</dbReference>
<dbReference type="PANTHER" id="PTHR30026">
    <property type="entry name" value="OUTER MEMBRANE PROTEIN TOLC"/>
    <property type="match status" value="1"/>
</dbReference>
<organism evidence="9 10">
    <name type="scientific">Pontibacter mangrovi</name>
    <dbReference type="NCBI Taxonomy" id="2589816"/>
    <lineage>
        <taxon>Bacteria</taxon>
        <taxon>Pseudomonadati</taxon>
        <taxon>Bacteroidota</taxon>
        <taxon>Cytophagia</taxon>
        <taxon>Cytophagales</taxon>
        <taxon>Hymenobacteraceae</taxon>
        <taxon>Pontibacter</taxon>
    </lineage>
</organism>
<proteinExistence type="inferred from homology"/>
<evidence type="ECO:0000313" key="9">
    <source>
        <dbReference type="EMBL" id="TPE43368.1"/>
    </source>
</evidence>
<dbReference type="SUPFAM" id="SSF56954">
    <property type="entry name" value="Outer membrane efflux proteins (OEP)"/>
    <property type="match status" value="1"/>
</dbReference>
<evidence type="ECO:0000256" key="3">
    <source>
        <dbReference type="ARBA" id="ARBA00022448"/>
    </source>
</evidence>
<dbReference type="InterPro" id="IPR051906">
    <property type="entry name" value="TolC-like"/>
</dbReference>
<comment type="similarity">
    <text evidence="2">Belongs to the outer membrane factor (OMF) (TC 1.B.17) family.</text>
</comment>
<comment type="caution">
    <text evidence="9">The sequence shown here is derived from an EMBL/GenBank/DDBJ whole genome shotgun (WGS) entry which is preliminary data.</text>
</comment>
<dbReference type="EMBL" id="VFRQ01000007">
    <property type="protein sequence ID" value="TPE43368.1"/>
    <property type="molecule type" value="Genomic_DNA"/>
</dbReference>
<evidence type="ECO:0000256" key="2">
    <source>
        <dbReference type="ARBA" id="ARBA00007613"/>
    </source>
</evidence>
<feature type="signal peptide" evidence="8">
    <location>
        <begin position="1"/>
        <end position="23"/>
    </location>
</feature>
<dbReference type="Gene3D" id="1.20.1600.10">
    <property type="entry name" value="Outer membrane efflux proteins (OEP)"/>
    <property type="match status" value="1"/>
</dbReference>
<keyword evidence="4" id="KW-1134">Transmembrane beta strand</keyword>
<reference evidence="9 10" key="1">
    <citation type="submission" date="2019-06" db="EMBL/GenBank/DDBJ databases">
        <title>A novel bacterium of genus Pontibacter, isolated from marine sediment.</title>
        <authorList>
            <person name="Huang H."/>
            <person name="Mo K."/>
            <person name="Hu Y."/>
        </authorList>
    </citation>
    <scope>NUCLEOTIDE SEQUENCE [LARGE SCALE GENOMIC DNA]</scope>
    <source>
        <strain evidence="9 10">HB172049</strain>
    </source>
</reference>
<sequence length="443" mass="50929">MKVMRRLRQMLLCVLICPALALAQEGTPQAAKSLTLEQCVDYALENRAAVEQVLLDQAIGEREIKADLSGWFPQINASFNGSNNIKLQQTVFGDQVVTLGQKYNSNLLLEANQTIYSSELLLASKAARFTRQQLDQQIIDTKINTVVAVSKAFYDVLLTQEQFRILQVNLARQEKQYNDARSRYEVGLVDKTDYQRAAITLANIRSDIKRAQEGIKAKVAYLKQLMGYPIESDLDLVYDYSQMEQAVLVDTTEIVDFARRIELQRLQTQRQLVGLNTAYRKWSFLPTVSAFGNYNWLYFNDRFSELYNTAYPTSAVGLRVSVPIFQGTRRWQNVRIAQLQEDRLDLEIEDTRKAINTEYQTALANYKGDYTEWRTLQQNLELAQEVYDIIKLQYDEGVKAYVDLVVAESELRATQINYYNALYNLLASKLDYQRALGNIDINQ</sequence>
<comment type="subcellular location">
    <subcellularLocation>
        <location evidence="1">Cell outer membrane</location>
    </subcellularLocation>
</comment>
<dbReference type="Proteomes" id="UP000316727">
    <property type="component" value="Unassembled WGS sequence"/>
</dbReference>
<evidence type="ECO:0000256" key="7">
    <source>
        <dbReference type="ARBA" id="ARBA00023237"/>
    </source>
</evidence>
<keyword evidence="6" id="KW-0472">Membrane</keyword>
<protein>
    <submittedName>
        <fullName evidence="9">TolC family protein</fullName>
    </submittedName>
</protein>
<dbReference type="Pfam" id="PF02321">
    <property type="entry name" value="OEP"/>
    <property type="match status" value="2"/>
</dbReference>
<dbReference type="PANTHER" id="PTHR30026:SF20">
    <property type="entry name" value="OUTER MEMBRANE PROTEIN TOLC"/>
    <property type="match status" value="1"/>
</dbReference>
<name>A0A501W274_9BACT</name>
<dbReference type="GO" id="GO:0015288">
    <property type="term" value="F:porin activity"/>
    <property type="evidence" value="ECO:0007669"/>
    <property type="project" value="TreeGrafter"/>
</dbReference>
<dbReference type="OrthoDB" id="367883at2"/>
<dbReference type="GO" id="GO:1990281">
    <property type="term" value="C:efflux pump complex"/>
    <property type="evidence" value="ECO:0007669"/>
    <property type="project" value="TreeGrafter"/>
</dbReference>
<keyword evidence="7" id="KW-0998">Cell outer membrane</keyword>
<keyword evidence="5" id="KW-0812">Transmembrane</keyword>
<dbReference type="AlphaFoldDB" id="A0A501W274"/>
<evidence type="ECO:0000256" key="6">
    <source>
        <dbReference type="ARBA" id="ARBA00023136"/>
    </source>
</evidence>
<accession>A0A501W274</accession>
<gene>
    <name evidence="9" type="ORF">FJM65_14775</name>
</gene>
<evidence type="ECO:0000256" key="8">
    <source>
        <dbReference type="SAM" id="SignalP"/>
    </source>
</evidence>
<keyword evidence="8" id="KW-0732">Signal</keyword>
<evidence type="ECO:0000313" key="10">
    <source>
        <dbReference type="Proteomes" id="UP000316727"/>
    </source>
</evidence>
<evidence type="ECO:0000256" key="4">
    <source>
        <dbReference type="ARBA" id="ARBA00022452"/>
    </source>
</evidence>